<protein>
    <submittedName>
        <fullName evidence="2">Uncharacterized protein</fullName>
    </submittedName>
</protein>
<dbReference type="AlphaFoldDB" id="A0AAJ4XJV1"/>
<organism evidence="2 3">
    <name type="scientific">Melanopsichium pennsylvanicum</name>
    <dbReference type="NCBI Taxonomy" id="63383"/>
    <lineage>
        <taxon>Eukaryota</taxon>
        <taxon>Fungi</taxon>
        <taxon>Dikarya</taxon>
        <taxon>Basidiomycota</taxon>
        <taxon>Ustilaginomycotina</taxon>
        <taxon>Ustilaginomycetes</taxon>
        <taxon>Ustilaginales</taxon>
        <taxon>Ustilaginaceae</taxon>
        <taxon>Melanopsichium</taxon>
    </lineage>
</organism>
<feature type="compositionally biased region" description="Basic and acidic residues" evidence="1">
    <location>
        <begin position="1"/>
        <end position="18"/>
    </location>
</feature>
<sequence length="87" mass="9914">MRSDARDARTDDRYARNEKRNRKKDLESTSLSTARDVDGAEKYMPRPMALSSARSREFAIGDDDEEEGDAKAQAQPTTLKRCFSQLQ</sequence>
<accession>A0AAJ4XJV1</accession>
<name>A0AAJ4XJV1_9BASI</name>
<evidence type="ECO:0000313" key="3">
    <source>
        <dbReference type="Proteomes" id="UP001294444"/>
    </source>
</evidence>
<evidence type="ECO:0000313" key="2">
    <source>
        <dbReference type="EMBL" id="SNX83485.1"/>
    </source>
</evidence>
<comment type="caution">
    <text evidence="2">The sequence shown here is derived from an EMBL/GenBank/DDBJ whole genome shotgun (WGS) entry which is preliminary data.</text>
</comment>
<proteinExistence type="predicted"/>
<keyword evidence="3" id="KW-1185">Reference proteome</keyword>
<dbReference type="EMBL" id="OAPG01000004">
    <property type="protein sequence ID" value="SNX83485.1"/>
    <property type="molecule type" value="Genomic_DNA"/>
</dbReference>
<feature type="compositionally biased region" description="Basic and acidic residues" evidence="1">
    <location>
        <begin position="35"/>
        <end position="44"/>
    </location>
</feature>
<reference evidence="2" key="1">
    <citation type="submission" date="2023-10" db="EMBL/GenBank/DDBJ databases">
        <authorList>
            <person name="Guldener U."/>
        </authorList>
    </citation>
    <scope>NUCLEOTIDE SEQUENCE</scope>
    <source>
        <strain evidence="2">Mp4</strain>
    </source>
</reference>
<evidence type="ECO:0000256" key="1">
    <source>
        <dbReference type="SAM" id="MobiDB-lite"/>
    </source>
</evidence>
<feature type="region of interest" description="Disordered" evidence="1">
    <location>
        <begin position="1"/>
        <end position="87"/>
    </location>
</feature>
<gene>
    <name evidence="2" type="ORF">MEPE_02192</name>
</gene>
<dbReference type="Proteomes" id="UP001294444">
    <property type="component" value="Unassembled WGS sequence"/>
</dbReference>
<feature type="compositionally biased region" description="Polar residues" evidence="1">
    <location>
        <begin position="74"/>
        <end position="87"/>
    </location>
</feature>